<dbReference type="PANTHER" id="PTHR36447:SF1">
    <property type="entry name" value="BETA-GALACTOSIDASE GANA"/>
    <property type="match status" value="1"/>
</dbReference>
<protein>
    <submittedName>
        <fullName evidence="2">Protein containing Beta-galactosidase trimerisation domain protein</fullName>
        <ecNumber evidence="2">3.2.1.-</ecNumber>
    </submittedName>
</protein>
<keyword evidence="2" id="KW-0378">Hydrolase</keyword>
<dbReference type="CDD" id="cd03143">
    <property type="entry name" value="A4_beta-galactosidase_middle_domain"/>
    <property type="match status" value="1"/>
</dbReference>
<dbReference type="Pfam" id="PF08532">
    <property type="entry name" value="Glyco_hydro_42M"/>
    <property type="match status" value="1"/>
</dbReference>
<feature type="non-terminal residue" evidence="2">
    <location>
        <position position="192"/>
    </location>
</feature>
<dbReference type="InterPro" id="IPR013738">
    <property type="entry name" value="Beta_galactosidase_Trimer"/>
</dbReference>
<dbReference type="GO" id="GO:0005975">
    <property type="term" value="P:carbohydrate metabolic process"/>
    <property type="evidence" value="ECO:0007669"/>
    <property type="project" value="InterPro"/>
</dbReference>
<name>K1TMZ0_9ZZZZ</name>
<reference evidence="2" key="1">
    <citation type="journal article" date="2013" name="Environ. Microbiol.">
        <title>Microbiota from the distal guts of lean and obese adolescents exhibit partial functional redundancy besides clear differences in community structure.</title>
        <authorList>
            <person name="Ferrer M."/>
            <person name="Ruiz A."/>
            <person name="Lanza F."/>
            <person name="Haange S.B."/>
            <person name="Oberbach A."/>
            <person name="Till H."/>
            <person name="Bargiela R."/>
            <person name="Campoy C."/>
            <person name="Segura M.T."/>
            <person name="Richter M."/>
            <person name="von Bergen M."/>
            <person name="Seifert J."/>
            <person name="Suarez A."/>
        </authorList>
    </citation>
    <scope>NUCLEOTIDE SEQUENCE</scope>
</reference>
<dbReference type="GO" id="GO:0004565">
    <property type="term" value="F:beta-galactosidase activity"/>
    <property type="evidence" value="ECO:0007669"/>
    <property type="project" value="InterPro"/>
</dbReference>
<dbReference type="Gene3D" id="3.40.50.880">
    <property type="match status" value="1"/>
</dbReference>
<keyword evidence="2" id="KW-0326">Glycosidase</keyword>
<evidence type="ECO:0000259" key="1">
    <source>
        <dbReference type="Pfam" id="PF08532"/>
    </source>
</evidence>
<dbReference type="PANTHER" id="PTHR36447">
    <property type="entry name" value="BETA-GALACTOSIDASE GANA"/>
    <property type="match status" value="1"/>
</dbReference>
<comment type="caution">
    <text evidence="2">The sequence shown here is derived from an EMBL/GenBank/DDBJ whole genome shotgun (WGS) entry which is preliminary data.</text>
</comment>
<sequence>MFDWDNRWALDDAWGMQIKQKNLRETCCQLYAQLNHCGVETDVVGVDADLNRYKLVVLPMLFMTKPGFAQKIREYVENGGTVVATYLLGYVDESTLCWLGGFPGDGLREVFGVTASELDTLYPGEGNRAIWVKSSQQSSIKDYCELLQPAEGTEVVAVYGQDFYSGHAAVTHHVFGKGHAYYIGARLDDAGN</sequence>
<accession>K1TMZ0</accession>
<dbReference type="EMBL" id="AJWZ01002430">
    <property type="protein sequence ID" value="EKC70983.1"/>
    <property type="molecule type" value="Genomic_DNA"/>
</dbReference>
<dbReference type="AlphaFoldDB" id="K1TMZ0"/>
<dbReference type="SUPFAM" id="SSF52317">
    <property type="entry name" value="Class I glutamine amidotransferase-like"/>
    <property type="match status" value="1"/>
</dbReference>
<dbReference type="InterPro" id="IPR003476">
    <property type="entry name" value="Glyco_hydro_42"/>
</dbReference>
<dbReference type="EC" id="3.2.1.-" evidence="2"/>
<proteinExistence type="predicted"/>
<evidence type="ECO:0000313" key="2">
    <source>
        <dbReference type="EMBL" id="EKC70983.1"/>
    </source>
</evidence>
<feature type="domain" description="Beta-galactosidase trimerisation" evidence="1">
    <location>
        <begin position="1"/>
        <end position="190"/>
    </location>
</feature>
<gene>
    <name evidence="2" type="ORF">OBE_03618</name>
</gene>
<organism evidence="2">
    <name type="scientific">human gut metagenome</name>
    <dbReference type="NCBI Taxonomy" id="408170"/>
    <lineage>
        <taxon>unclassified sequences</taxon>
        <taxon>metagenomes</taxon>
        <taxon>organismal metagenomes</taxon>
    </lineage>
</organism>
<dbReference type="InterPro" id="IPR029062">
    <property type="entry name" value="Class_I_gatase-like"/>
</dbReference>